<evidence type="ECO:0000313" key="2">
    <source>
        <dbReference type="Proteomes" id="UP000724686"/>
    </source>
</evidence>
<accession>A0ABS2UC45</accession>
<proteinExistence type="predicted"/>
<dbReference type="EMBL" id="JAFFPU010000022">
    <property type="protein sequence ID" value="MBM9576500.1"/>
    <property type="molecule type" value="Genomic_DNA"/>
</dbReference>
<gene>
    <name evidence="1" type="ORF">JWG45_04960</name>
</gene>
<sequence length="68" mass="7893">KNNEKTIQQWVVGNSMMDFWKSLRLGELRITPSIRIQLSFANTVGVTTMNFSDNLRLRELRIPSLAQK</sequence>
<evidence type="ECO:0000313" key="1">
    <source>
        <dbReference type="EMBL" id="MBM9576500.1"/>
    </source>
</evidence>
<protein>
    <submittedName>
        <fullName evidence="1">Uncharacterized protein</fullName>
    </submittedName>
</protein>
<name>A0ABS2UC45_9LEPT</name>
<dbReference type="RefSeq" id="WP_205278677.1">
    <property type="nucleotide sequence ID" value="NZ_JAFFPU010000022.1"/>
</dbReference>
<feature type="non-terminal residue" evidence="1">
    <location>
        <position position="1"/>
    </location>
</feature>
<organism evidence="1 2">
    <name type="scientific">Leptospira ainlahdjerensis</name>
    <dbReference type="NCBI Taxonomy" id="2810033"/>
    <lineage>
        <taxon>Bacteria</taxon>
        <taxon>Pseudomonadati</taxon>
        <taxon>Spirochaetota</taxon>
        <taxon>Spirochaetia</taxon>
        <taxon>Leptospirales</taxon>
        <taxon>Leptospiraceae</taxon>
        <taxon>Leptospira</taxon>
    </lineage>
</organism>
<comment type="caution">
    <text evidence="1">The sequence shown here is derived from an EMBL/GenBank/DDBJ whole genome shotgun (WGS) entry which is preliminary data.</text>
</comment>
<keyword evidence="2" id="KW-1185">Reference proteome</keyword>
<dbReference type="Proteomes" id="UP000724686">
    <property type="component" value="Unassembled WGS sequence"/>
</dbReference>
<reference evidence="1 2" key="1">
    <citation type="submission" date="2021-02" db="EMBL/GenBank/DDBJ databases">
        <title>Leptospira ainlahdjerensis sp. nov., Leptospira ainazelensis sp. nov., Leptospira abararensis sp. nov. and Leptospira chreensis sp. nov., four new species isolated from water sources in Algeria.</title>
        <authorList>
            <person name="Amara Korba A."/>
            <person name="Kainiu M."/>
            <person name="Vincent A.T."/>
            <person name="Mariet J.-F."/>
            <person name="Veyrier F.J."/>
            <person name="Goarant C."/>
            <person name="Picardeau M."/>
        </authorList>
    </citation>
    <scope>NUCLEOTIDE SEQUENCE [LARGE SCALE GENOMIC DNA]</scope>
    <source>
        <strain evidence="1 2">201903070</strain>
    </source>
</reference>